<dbReference type="EMBL" id="CP001275">
    <property type="protein sequence ID" value="ACM04626.1"/>
    <property type="molecule type" value="Genomic_DNA"/>
</dbReference>
<dbReference type="AlphaFoldDB" id="B9L1L1"/>
<evidence type="ECO:0000313" key="4">
    <source>
        <dbReference type="EMBL" id="ACM04626.1"/>
    </source>
</evidence>
<protein>
    <recommendedName>
        <fullName evidence="3">Glycosyltransferase RgtA/B/C/D-like domain-containing protein</fullName>
    </recommendedName>
</protein>
<evidence type="ECO:0000259" key="3">
    <source>
        <dbReference type="Pfam" id="PF13231"/>
    </source>
</evidence>
<dbReference type="KEGG" id="tro:trd_1271"/>
<feature type="domain" description="Glycosyltransferase RgtA/B/C/D-like" evidence="3">
    <location>
        <begin position="126"/>
        <end position="275"/>
    </location>
</feature>
<evidence type="ECO:0000256" key="2">
    <source>
        <dbReference type="SAM" id="Phobius"/>
    </source>
</evidence>
<feature type="transmembrane region" description="Helical" evidence="2">
    <location>
        <begin position="265"/>
        <end position="288"/>
    </location>
</feature>
<feature type="region of interest" description="Disordered" evidence="1">
    <location>
        <begin position="28"/>
        <end position="55"/>
    </location>
</feature>
<feature type="transmembrane region" description="Helical" evidence="2">
    <location>
        <begin position="422"/>
        <end position="448"/>
    </location>
</feature>
<feature type="transmembrane region" description="Helical" evidence="2">
    <location>
        <begin position="491"/>
        <end position="508"/>
    </location>
</feature>
<dbReference type="Pfam" id="PF13231">
    <property type="entry name" value="PMT_2"/>
    <property type="match status" value="1"/>
</dbReference>
<feature type="transmembrane region" description="Helical" evidence="2">
    <location>
        <begin position="308"/>
        <end position="331"/>
    </location>
</feature>
<feature type="transmembrane region" description="Helical" evidence="2">
    <location>
        <begin position="225"/>
        <end position="258"/>
    </location>
</feature>
<feature type="transmembrane region" description="Helical" evidence="2">
    <location>
        <begin position="529"/>
        <end position="553"/>
    </location>
</feature>
<dbReference type="PANTHER" id="PTHR41710:SF2">
    <property type="entry name" value="GLYCOSYL TRANSFERASE FAMILY 39_83 DOMAIN-CONTAINING PROTEIN"/>
    <property type="match status" value="1"/>
</dbReference>
<dbReference type="STRING" id="309801.trd_1271"/>
<dbReference type="eggNOG" id="COG4745">
    <property type="taxonomic scope" value="Bacteria"/>
</dbReference>
<sequence length="848" mass="94707">MHRGRVTPVIASLLSALSRAEHTRLVESRRHGRDGVQVESGEIVNGSTTPPSVDRARRSLPHRAGRVASWRPTIEQLAYTVLALLALCTRLWDLGSRALHHDESLHTYFSWVYEQGNGYIHHPMMHGPSLFHLDALAYLLFGSSDWASRLPAALFGVVLVLSPALLRDRELLGRWGAFAASTFLLLSPSVLYFSRFIRHDIFAVTATVLLFVCFLRYVHEPARRWLVGALVTGAFMLTTHEVTFVSAFILVTFIAVALAARAAPILLATSGLALAAFGGSVLLFEALGVPGLPAIPWENPTAEAIQTFAIRLLTHPITLAALGIFFLWAFWSWRLLTREKGPDQSWSAWLQRIAPPGSVASAIATALADRAGLAWGTSIGAGIFIALYTSLFTNLGGLASGTVGALGYWLGQHGVQRGEQPWFYYLVMLPQYELIAVAAFPVGLVLALRGGLAALRRGTPLPASWLTLTFLVYWGAIMLAVLSWAGEKMPWLVIHITVPLCLLAGLLVGRFLEEFEHAWIRWNRAEHRLALGLATLVVALLAQWFLAMAWVTAGPFETTQGPPTRGIRFGGETALRLAWVPVLVAAFAIIVPAVDRRWRQFALPAVSGWLIAAALFQVHAGWRVTYREGDVPRDMLIYVQTAPHVVQLTRDLERFSHELTGGMDLEIWYDSGTQWPMNWYLREFPRRRYFGTTLNTLPEHPPPIVLYSLEYLRPETDALLRSQYTSFDYPMRWWYPEETTYRAFAIAPELKNPARQNLQTSDLPPFTLGDVLRSIWRSLASAREPSQQAKLFRLVALRELPSPIGSYRFRLYVRNDLLPAFQEIRLQQPRLDPVLAAPPVSTEREASS</sequence>
<name>B9L1L1_THERP</name>
<evidence type="ECO:0000313" key="5">
    <source>
        <dbReference type="Proteomes" id="UP000000447"/>
    </source>
</evidence>
<feature type="transmembrane region" description="Helical" evidence="2">
    <location>
        <begin position="201"/>
        <end position="219"/>
    </location>
</feature>
<gene>
    <name evidence="4" type="ordered locus">trd_1271</name>
</gene>
<feature type="transmembrane region" description="Helical" evidence="2">
    <location>
        <begin position="601"/>
        <end position="622"/>
    </location>
</feature>
<keyword evidence="2" id="KW-0812">Transmembrane</keyword>
<feature type="transmembrane region" description="Helical" evidence="2">
    <location>
        <begin position="573"/>
        <end position="594"/>
    </location>
</feature>
<dbReference type="InterPro" id="IPR019962">
    <property type="entry name" value="CHP03663"/>
</dbReference>
<reference evidence="4 5" key="1">
    <citation type="journal article" date="2009" name="PLoS ONE">
        <title>Complete genome sequence of the aerobic CO-oxidizing thermophile Thermomicrobium roseum.</title>
        <authorList>
            <person name="Wu D."/>
            <person name="Raymond J."/>
            <person name="Wu M."/>
            <person name="Chatterji S."/>
            <person name="Ren Q."/>
            <person name="Graham J.E."/>
            <person name="Bryant D.A."/>
            <person name="Robb F."/>
            <person name="Colman A."/>
            <person name="Tallon L.J."/>
            <person name="Badger J.H."/>
            <person name="Madupu R."/>
            <person name="Ward N.L."/>
            <person name="Eisen J.A."/>
        </authorList>
    </citation>
    <scope>NUCLEOTIDE SEQUENCE [LARGE SCALE GENOMIC DNA]</scope>
    <source>
        <strain evidence="5">ATCC 27502 / DSM 5159 / P-2</strain>
    </source>
</reference>
<organism evidence="4 5">
    <name type="scientific">Thermomicrobium roseum (strain ATCC 27502 / DSM 5159 / P-2)</name>
    <dbReference type="NCBI Taxonomy" id="309801"/>
    <lineage>
        <taxon>Bacteria</taxon>
        <taxon>Pseudomonadati</taxon>
        <taxon>Thermomicrobiota</taxon>
        <taxon>Thermomicrobia</taxon>
        <taxon>Thermomicrobiales</taxon>
        <taxon>Thermomicrobiaceae</taxon>
        <taxon>Thermomicrobium</taxon>
    </lineage>
</organism>
<keyword evidence="2" id="KW-1133">Transmembrane helix</keyword>
<dbReference type="NCBIfam" id="TIGR03663">
    <property type="entry name" value="flippase activity-associated protein Agl23"/>
    <property type="match status" value="1"/>
</dbReference>
<keyword evidence="2" id="KW-0472">Membrane</keyword>
<keyword evidence="5" id="KW-1185">Reference proteome</keyword>
<accession>B9L1L1</accession>
<feature type="transmembrane region" description="Helical" evidence="2">
    <location>
        <begin position="172"/>
        <end position="194"/>
    </location>
</feature>
<feature type="transmembrane region" description="Helical" evidence="2">
    <location>
        <begin position="460"/>
        <end position="485"/>
    </location>
</feature>
<dbReference type="HOGENOM" id="CLU_021313_0_0_0"/>
<dbReference type="InterPro" id="IPR038731">
    <property type="entry name" value="RgtA/B/C-like"/>
</dbReference>
<proteinExistence type="predicted"/>
<dbReference type="PANTHER" id="PTHR41710">
    <property type="entry name" value="GLYCOSYL TRANSFERASE, FAMILY 39"/>
    <property type="match status" value="1"/>
</dbReference>
<evidence type="ECO:0000256" key="1">
    <source>
        <dbReference type="SAM" id="MobiDB-lite"/>
    </source>
</evidence>
<dbReference type="Proteomes" id="UP000000447">
    <property type="component" value="Chromosome"/>
</dbReference>